<proteinExistence type="predicted"/>
<dbReference type="GO" id="GO:0031054">
    <property type="term" value="P:pre-miRNA processing"/>
    <property type="evidence" value="ECO:0007669"/>
    <property type="project" value="TreeGrafter"/>
</dbReference>
<protein>
    <recommendedName>
        <fullName evidence="3">CSD domain-containing protein</fullName>
    </recommendedName>
</protein>
<dbReference type="PROSITE" id="PS51857">
    <property type="entry name" value="CSD_2"/>
    <property type="match status" value="1"/>
</dbReference>
<dbReference type="KEGG" id="ehx:EMIHUDRAFT_49364"/>
<dbReference type="HOGENOM" id="CLU_117621_4_1_1"/>
<feature type="domain" description="CSD" evidence="3">
    <location>
        <begin position="1"/>
        <end position="67"/>
    </location>
</feature>
<dbReference type="RefSeq" id="XP_005787427.1">
    <property type="nucleotide sequence ID" value="XM_005787370.1"/>
</dbReference>
<name>A0A0D3KGW3_EMIH1</name>
<reference evidence="4" key="2">
    <citation type="submission" date="2024-10" db="UniProtKB">
        <authorList>
            <consortium name="EnsemblProtists"/>
        </authorList>
    </citation>
    <scope>IDENTIFICATION</scope>
</reference>
<dbReference type="SMART" id="SM00357">
    <property type="entry name" value="CSP"/>
    <property type="match status" value="1"/>
</dbReference>
<accession>A0A0D3KGW3</accession>
<dbReference type="SUPFAM" id="SSF50249">
    <property type="entry name" value="Nucleic acid-binding proteins"/>
    <property type="match status" value="1"/>
</dbReference>
<keyword evidence="2" id="KW-0963">Cytoplasm</keyword>
<dbReference type="PRINTS" id="PR00050">
    <property type="entry name" value="COLDSHOCK"/>
</dbReference>
<sequence>LTGACKWFNSEKGFGFVSVEGEDQDLFVHQTEIYADGFRSLAEGEPLEFKCTEDPRTGKLRAMGVTGPGGSVVQG</sequence>
<dbReference type="InterPro" id="IPR011129">
    <property type="entry name" value="CSD"/>
</dbReference>
<dbReference type="AlphaFoldDB" id="A0A0D3KGW3"/>
<evidence type="ECO:0000313" key="4">
    <source>
        <dbReference type="EnsemblProtists" id="EOD34998"/>
    </source>
</evidence>
<reference evidence="5" key="1">
    <citation type="journal article" date="2013" name="Nature">
        <title>Pan genome of the phytoplankton Emiliania underpins its global distribution.</title>
        <authorList>
            <person name="Read B.A."/>
            <person name="Kegel J."/>
            <person name="Klute M.J."/>
            <person name="Kuo A."/>
            <person name="Lefebvre S.C."/>
            <person name="Maumus F."/>
            <person name="Mayer C."/>
            <person name="Miller J."/>
            <person name="Monier A."/>
            <person name="Salamov A."/>
            <person name="Young J."/>
            <person name="Aguilar M."/>
            <person name="Claverie J.M."/>
            <person name="Frickenhaus S."/>
            <person name="Gonzalez K."/>
            <person name="Herman E.K."/>
            <person name="Lin Y.C."/>
            <person name="Napier J."/>
            <person name="Ogata H."/>
            <person name="Sarno A.F."/>
            <person name="Shmutz J."/>
            <person name="Schroeder D."/>
            <person name="de Vargas C."/>
            <person name="Verret F."/>
            <person name="von Dassow P."/>
            <person name="Valentin K."/>
            <person name="Van de Peer Y."/>
            <person name="Wheeler G."/>
            <person name="Dacks J.B."/>
            <person name="Delwiche C.F."/>
            <person name="Dyhrman S.T."/>
            <person name="Glockner G."/>
            <person name="John U."/>
            <person name="Richards T."/>
            <person name="Worden A.Z."/>
            <person name="Zhang X."/>
            <person name="Grigoriev I.V."/>
            <person name="Allen A.E."/>
            <person name="Bidle K."/>
            <person name="Borodovsky M."/>
            <person name="Bowler C."/>
            <person name="Brownlee C."/>
            <person name="Cock J.M."/>
            <person name="Elias M."/>
            <person name="Gladyshev V.N."/>
            <person name="Groth M."/>
            <person name="Guda C."/>
            <person name="Hadaegh A."/>
            <person name="Iglesias-Rodriguez M.D."/>
            <person name="Jenkins J."/>
            <person name="Jones B.M."/>
            <person name="Lawson T."/>
            <person name="Leese F."/>
            <person name="Lindquist E."/>
            <person name="Lobanov A."/>
            <person name="Lomsadze A."/>
            <person name="Malik S.B."/>
            <person name="Marsh M.E."/>
            <person name="Mackinder L."/>
            <person name="Mock T."/>
            <person name="Mueller-Roeber B."/>
            <person name="Pagarete A."/>
            <person name="Parker M."/>
            <person name="Probert I."/>
            <person name="Quesneville H."/>
            <person name="Raines C."/>
            <person name="Rensing S.A."/>
            <person name="Riano-Pachon D.M."/>
            <person name="Richier S."/>
            <person name="Rokitta S."/>
            <person name="Shiraiwa Y."/>
            <person name="Soanes D.M."/>
            <person name="van der Giezen M."/>
            <person name="Wahlund T.M."/>
            <person name="Williams B."/>
            <person name="Wilson W."/>
            <person name="Wolfe G."/>
            <person name="Wurch L.L."/>
        </authorList>
    </citation>
    <scope>NUCLEOTIDE SEQUENCE</scope>
</reference>
<evidence type="ECO:0000256" key="1">
    <source>
        <dbReference type="ARBA" id="ARBA00004496"/>
    </source>
</evidence>
<dbReference type="PANTHER" id="PTHR46109">
    <property type="entry name" value="PROTEIN LIN-28"/>
    <property type="match status" value="1"/>
</dbReference>
<evidence type="ECO:0000313" key="5">
    <source>
        <dbReference type="Proteomes" id="UP000013827"/>
    </source>
</evidence>
<dbReference type="PANTHER" id="PTHR46109:SF1">
    <property type="entry name" value="PROTEIN LIN-28 HOMOLOG"/>
    <property type="match status" value="1"/>
</dbReference>
<dbReference type="InterPro" id="IPR051373">
    <property type="entry name" value="Lin-28_RNA-binding"/>
</dbReference>
<organism evidence="4 5">
    <name type="scientific">Emiliania huxleyi (strain CCMP1516)</name>
    <dbReference type="NCBI Taxonomy" id="280463"/>
    <lineage>
        <taxon>Eukaryota</taxon>
        <taxon>Haptista</taxon>
        <taxon>Haptophyta</taxon>
        <taxon>Prymnesiophyceae</taxon>
        <taxon>Isochrysidales</taxon>
        <taxon>Noelaerhabdaceae</taxon>
        <taxon>Emiliania</taxon>
    </lineage>
</organism>
<dbReference type="EnsemblProtists" id="EOD34998">
    <property type="protein sequence ID" value="EOD34998"/>
    <property type="gene ID" value="EMIHUDRAFT_49364"/>
</dbReference>
<evidence type="ECO:0000256" key="2">
    <source>
        <dbReference type="ARBA" id="ARBA00022490"/>
    </source>
</evidence>
<dbReference type="InterPro" id="IPR002059">
    <property type="entry name" value="CSP_DNA-bd"/>
</dbReference>
<dbReference type="InterPro" id="IPR012340">
    <property type="entry name" value="NA-bd_OB-fold"/>
</dbReference>
<dbReference type="OMA" id="CSHIPTA"/>
<dbReference type="PaxDb" id="2903-EOD34998"/>
<dbReference type="GO" id="GO:0005634">
    <property type="term" value="C:nucleus"/>
    <property type="evidence" value="ECO:0007669"/>
    <property type="project" value="TreeGrafter"/>
</dbReference>
<dbReference type="Pfam" id="PF00313">
    <property type="entry name" value="CSD"/>
    <property type="match status" value="1"/>
</dbReference>
<dbReference type="eggNOG" id="KOG3070">
    <property type="taxonomic scope" value="Eukaryota"/>
</dbReference>
<dbReference type="STRING" id="2903.R1DHM9"/>
<dbReference type="GO" id="GO:0003729">
    <property type="term" value="F:mRNA binding"/>
    <property type="evidence" value="ECO:0007669"/>
    <property type="project" value="TreeGrafter"/>
</dbReference>
<dbReference type="GeneID" id="17280268"/>
<dbReference type="Gene3D" id="2.40.50.140">
    <property type="entry name" value="Nucleic acid-binding proteins"/>
    <property type="match status" value="1"/>
</dbReference>
<evidence type="ECO:0000259" key="3">
    <source>
        <dbReference type="PROSITE" id="PS51857"/>
    </source>
</evidence>
<keyword evidence="5" id="KW-1185">Reference proteome</keyword>
<dbReference type="CDD" id="cd04458">
    <property type="entry name" value="CSP_CDS"/>
    <property type="match status" value="1"/>
</dbReference>
<dbReference type="Proteomes" id="UP000013827">
    <property type="component" value="Unassembled WGS sequence"/>
</dbReference>
<dbReference type="GO" id="GO:0005737">
    <property type="term" value="C:cytoplasm"/>
    <property type="evidence" value="ECO:0007669"/>
    <property type="project" value="UniProtKB-SubCell"/>
</dbReference>
<comment type="subcellular location">
    <subcellularLocation>
        <location evidence="1">Cytoplasm</location>
    </subcellularLocation>
</comment>